<evidence type="ECO:0000259" key="6">
    <source>
        <dbReference type="PROSITE" id="PS50206"/>
    </source>
</evidence>
<evidence type="ECO:0000256" key="1">
    <source>
        <dbReference type="ARBA" id="ARBA00009649"/>
    </source>
</evidence>
<dbReference type="Gene3D" id="3.90.190.10">
    <property type="entry name" value="Protein tyrosine phosphatase superfamily"/>
    <property type="match status" value="2"/>
</dbReference>
<dbReference type="EMBL" id="AACS02000001">
    <property type="protein sequence ID" value="EAU92937.2"/>
    <property type="molecule type" value="Genomic_DNA"/>
</dbReference>
<dbReference type="Proteomes" id="UP000001861">
    <property type="component" value="Unassembled WGS sequence"/>
</dbReference>
<name>A8N231_COPC7</name>
<feature type="compositionally biased region" description="Low complexity" evidence="3">
    <location>
        <begin position="759"/>
        <end position="781"/>
    </location>
</feature>
<dbReference type="SUPFAM" id="SSF52799">
    <property type="entry name" value="(Phosphotyrosine protein) phosphatases II"/>
    <property type="match status" value="1"/>
</dbReference>
<dbReference type="PANTHER" id="PTHR19134">
    <property type="entry name" value="RECEPTOR-TYPE TYROSINE-PROTEIN PHOSPHATASE"/>
    <property type="match status" value="1"/>
</dbReference>
<dbReference type="OMA" id="TDFWTLC"/>
<dbReference type="GeneID" id="6005356"/>
<gene>
    <name evidence="7" type="ORF">CC1G_03724</name>
</gene>
<comment type="similarity">
    <text evidence="1">Belongs to the protein-tyrosine phosphatase family. Non-receptor class subfamily.</text>
</comment>
<reference evidence="7 8" key="1">
    <citation type="journal article" date="2010" name="Proc. Natl. Acad. Sci. U.S.A.">
        <title>Insights into evolution of multicellular fungi from the assembled chromosomes of the mushroom Coprinopsis cinerea (Coprinus cinereus).</title>
        <authorList>
            <person name="Stajich J.E."/>
            <person name="Wilke S.K."/>
            <person name="Ahren D."/>
            <person name="Au C.H."/>
            <person name="Birren B.W."/>
            <person name="Borodovsky M."/>
            <person name="Burns C."/>
            <person name="Canback B."/>
            <person name="Casselton L.A."/>
            <person name="Cheng C.K."/>
            <person name="Deng J."/>
            <person name="Dietrich F.S."/>
            <person name="Fargo D.C."/>
            <person name="Farman M.L."/>
            <person name="Gathman A.C."/>
            <person name="Goldberg J."/>
            <person name="Guigo R."/>
            <person name="Hoegger P.J."/>
            <person name="Hooker J.B."/>
            <person name="Huggins A."/>
            <person name="James T.Y."/>
            <person name="Kamada T."/>
            <person name="Kilaru S."/>
            <person name="Kodira C."/>
            <person name="Kues U."/>
            <person name="Kupfer D."/>
            <person name="Kwan H.S."/>
            <person name="Lomsadze A."/>
            <person name="Li W."/>
            <person name="Lilly W.W."/>
            <person name="Ma L.J."/>
            <person name="Mackey A.J."/>
            <person name="Manning G."/>
            <person name="Martin F."/>
            <person name="Muraguchi H."/>
            <person name="Natvig D.O."/>
            <person name="Palmerini H."/>
            <person name="Ramesh M.A."/>
            <person name="Rehmeyer C.J."/>
            <person name="Roe B.A."/>
            <person name="Shenoy N."/>
            <person name="Stanke M."/>
            <person name="Ter-Hovhannisyan V."/>
            <person name="Tunlid A."/>
            <person name="Velagapudi R."/>
            <person name="Vision T.J."/>
            <person name="Zeng Q."/>
            <person name="Zolan M.E."/>
            <person name="Pukkila P.J."/>
        </authorList>
    </citation>
    <scope>NUCLEOTIDE SEQUENCE [LARGE SCALE GENOMIC DNA]</scope>
    <source>
        <strain evidence="8">Okayama-7 / 130 / ATCC MYA-4618 / FGSC 9003</strain>
    </source>
</reference>
<evidence type="ECO:0000259" key="5">
    <source>
        <dbReference type="PROSITE" id="PS50056"/>
    </source>
</evidence>
<dbReference type="PANTHER" id="PTHR19134:SF561">
    <property type="entry name" value="PROTEIN TYROSINE PHOSPHATASE 36E, ISOFORM A"/>
    <property type="match status" value="1"/>
</dbReference>
<evidence type="ECO:0000256" key="3">
    <source>
        <dbReference type="SAM" id="MobiDB-lite"/>
    </source>
</evidence>
<dbReference type="Pfam" id="PF00102">
    <property type="entry name" value="Y_phosphatase"/>
    <property type="match status" value="2"/>
</dbReference>
<dbReference type="VEuPathDB" id="FungiDB:CC1G_03724"/>
<dbReference type="FunCoup" id="A8N231">
    <property type="interactions" value="20"/>
</dbReference>
<evidence type="ECO:0000256" key="2">
    <source>
        <dbReference type="ARBA" id="ARBA00013064"/>
    </source>
</evidence>
<feature type="compositionally biased region" description="Basic and acidic residues" evidence="3">
    <location>
        <begin position="669"/>
        <end position="679"/>
    </location>
</feature>
<dbReference type="AlphaFoldDB" id="A8N231"/>
<feature type="compositionally biased region" description="Low complexity" evidence="3">
    <location>
        <begin position="1029"/>
        <end position="1057"/>
    </location>
</feature>
<feature type="region of interest" description="Disordered" evidence="3">
    <location>
        <begin position="903"/>
        <end position="925"/>
    </location>
</feature>
<protein>
    <recommendedName>
        <fullName evidence="2">protein-tyrosine-phosphatase</fullName>
        <ecNumber evidence="2">3.1.3.48</ecNumber>
    </recommendedName>
</protein>
<dbReference type="InterPro" id="IPR016130">
    <property type="entry name" value="Tyr_Pase_AS"/>
</dbReference>
<dbReference type="Pfam" id="PF00581">
    <property type="entry name" value="Rhodanese"/>
    <property type="match status" value="1"/>
</dbReference>
<feature type="domain" description="Rhodanese" evidence="6">
    <location>
        <begin position="43"/>
        <end position="159"/>
    </location>
</feature>
<feature type="compositionally biased region" description="Polar residues" evidence="3">
    <location>
        <begin position="835"/>
        <end position="845"/>
    </location>
</feature>
<dbReference type="GO" id="GO:0004725">
    <property type="term" value="F:protein tyrosine phosphatase activity"/>
    <property type="evidence" value="ECO:0007669"/>
    <property type="project" value="UniProtKB-EC"/>
</dbReference>
<dbReference type="PROSITE" id="PS00383">
    <property type="entry name" value="TYR_PHOSPHATASE_1"/>
    <property type="match status" value="1"/>
</dbReference>
<feature type="compositionally biased region" description="Polar residues" evidence="3">
    <location>
        <begin position="782"/>
        <end position="799"/>
    </location>
</feature>
<dbReference type="InterPro" id="IPR036873">
    <property type="entry name" value="Rhodanese-like_dom_sf"/>
</dbReference>
<accession>A8N231</accession>
<dbReference type="Gene3D" id="3.40.250.10">
    <property type="entry name" value="Rhodanese-like domain"/>
    <property type="match status" value="1"/>
</dbReference>
<dbReference type="eggNOG" id="KOG0789">
    <property type="taxonomic scope" value="Eukaryota"/>
</dbReference>
<feature type="region of interest" description="Disordered" evidence="3">
    <location>
        <begin position="475"/>
        <end position="495"/>
    </location>
</feature>
<dbReference type="SMART" id="SM00194">
    <property type="entry name" value="PTPc"/>
    <property type="match status" value="1"/>
</dbReference>
<dbReference type="InterPro" id="IPR003595">
    <property type="entry name" value="Tyr_Pase_cat"/>
</dbReference>
<dbReference type="OrthoDB" id="6058203at2759"/>
<dbReference type="PROSITE" id="PS50056">
    <property type="entry name" value="TYR_PHOSPHATASE_2"/>
    <property type="match status" value="1"/>
</dbReference>
<dbReference type="STRING" id="240176.A8N231"/>
<feature type="compositionally biased region" description="Basic and acidic residues" evidence="3">
    <location>
        <begin position="1125"/>
        <end position="1140"/>
    </location>
</feature>
<feature type="compositionally biased region" description="Acidic residues" evidence="3">
    <location>
        <begin position="167"/>
        <end position="176"/>
    </location>
</feature>
<dbReference type="InterPro" id="IPR000387">
    <property type="entry name" value="Tyr_Pase_dom"/>
</dbReference>
<dbReference type="EC" id="3.1.3.48" evidence="2"/>
<dbReference type="InParanoid" id="A8N231"/>
<feature type="region of interest" description="Disordered" evidence="3">
    <location>
        <begin position="975"/>
        <end position="1155"/>
    </location>
</feature>
<dbReference type="InterPro" id="IPR029021">
    <property type="entry name" value="Prot-tyrosine_phosphatase-like"/>
</dbReference>
<dbReference type="PROSITE" id="PS50055">
    <property type="entry name" value="TYR_PHOSPHATASE_PTP"/>
    <property type="match status" value="1"/>
</dbReference>
<sequence>MIQPAFILAPPSTSSPNPPSTTPSSSSATFPSISPAALSPLLDDPDTLVLDIRPHAAYSSARVSSAVSLSVPSTLLKRPLFSLQRLAAMLPSKHARSRFSAWRSAKRIVVYDADAHSIPENSNILGLLRKFKNDGFEGELFWLKGGFQSVWREKRDMIDTRPPTPDNELEDEEDDGTAASTPSSNNSSVLRTRHLPLQAFSLSSTAMHNAPLNPATSKRAPSLVDKPASQIQSTSVSSHAANPFFDTIRQNVELSHGITERIPLRLPRRVRRRIHELPVPWLKRIAMRAGKCPSHHHPACFDSSSEDSPDDDTGPDQSVVDHGAETLAMQFYRIELAEQRRLMGIMEHHSKESGFGDQQAGQSKNLFPFSITAGVEKGAKNRYRHIWPFEHARVKLSHKDDDYVNASLCWEQNVHVIVMLTREVEGAMVKCGAYWADDAFGPLRLKLVSTTGVVDSSEEPAGFFSAYSSFDARSTRPRYPHGNPSSSTTHKHHHYHKSETIKRVFELSHTGYPDAKPRKIIHLQYLEWPDMNVPDDPRGLLGLIKQVEEAVIETGNRDEPTPSGYPDSPPNVLDLDEKTGIAKHAMGANSPVLLHCSAGVGRTGGFIAVDAILDSIKRDVHKKAQANDEAMVVDSKPPIEVKAASTAPQAPPETQTEPMLLAGAVADHPSNDVDMHVDDNSDAPPPTSEVSEIDVVSMVLSRETSAPSFQSTIRWAQTVDAEMEQARKSPRPPQPSPMRVDKTSIRGGRVSSAKLPPFTTTIQGSSSSSDDSSTGDQTPSTNGSGNEVNPSSLETSVSPETPPTDRISPPCKPMARGSLPDDPRERTKSVPARPSSATKSMTSSFMKRAGAPPSLSLNLSSHPNPSAPVLSTSGLDARMSFSNKGCSDDDKYTFSVVESPNTKTFDYKDPRPLHGTSTPPSLDNYEDPILEVIQDMREQRMSLCQSLRQYVFVHMAIIEGALMILDDEKEQAEAAAGRQAGIGEKGASFMASSNANSTRQKRRDGKKTRPVPPKTAPGRLASQRRSHSRSSSVSSSHLPSRSPSQRRCAGADSSSSRPPSPSPARGSVNLRTPLKVQTALSTDSGGEGVSGASTGGKRSASPTELLKEGMQGEVLLSKRPSIKRKPSDTHPPAAEHRNPEDNTSVPMPALISHHR</sequence>
<dbReference type="SUPFAM" id="SSF52821">
    <property type="entry name" value="Rhodanese/Cell cycle control phosphatase"/>
    <property type="match status" value="1"/>
</dbReference>
<evidence type="ECO:0000259" key="4">
    <source>
        <dbReference type="PROSITE" id="PS50055"/>
    </source>
</evidence>
<evidence type="ECO:0000313" key="7">
    <source>
        <dbReference type="EMBL" id="EAU92937.2"/>
    </source>
</evidence>
<evidence type="ECO:0000313" key="8">
    <source>
        <dbReference type="Proteomes" id="UP000001861"/>
    </source>
</evidence>
<feature type="compositionally biased region" description="Low complexity" evidence="3">
    <location>
        <begin position="851"/>
        <end position="865"/>
    </location>
</feature>
<dbReference type="eggNOG" id="KOG0791">
    <property type="taxonomic scope" value="Eukaryota"/>
</dbReference>
<feature type="compositionally biased region" description="Acidic residues" evidence="3">
    <location>
        <begin position="304"/>
        <end position="314"/>
    </location>
</feature>
<feature type="region of interest" description="Disordered" evidence="3">
    <location>
        <begin position="669"/>
        <end position="691"/>
    </location>
</feature>
<keyword evidence="8" id="KW-1185">Reference proteome</keyword>
<feature type="compositionally biased region" description="Low complexity" evidence="3">
    <location>
        <begin position="177"/>
        <end position="188"/>
    </location>
</feature>
<feature type="domain" description="Tyrosine specific protein phosphatases" evidence="5">
    <location>
        <begin position="587"/>
        <end position="617"/>
    </location>
</feature>
<dbReference type="RefSeq" id="XP_001828930.2">
    <property type="nucleotide sequence ID" value="XM_001828878.2"/>
</dbReference>
<dbReference type="SMART" id="SM00404">
    <property type="entry name" value="PTPc_motif"/>
    <property type="match status" value="1"/>
</dbReference>
<dbReference type="HOGENOM" id="CLU_002713_0_0_1"/>
<feature type="region of interest" description="Disordered" evidence="3">
    <location>
        <begin position="721"/>
        <end position="865"/>
    </location>
</feature>
<feature type="region of interest" description="Disordered" evidence="3">
    <location>
        <begin position="9"/>
        <end position="30"/>
    </location>
</feature>
<dbReference type="KEGG" id="cci:CC1G_03724"/>
<feature type="region of interest" description="Disordered" evidence="3">
    <location>
        <begin position="155"/>
        <end position="190"/>
    </location>
</feature>
<dbReference type="InterPro" id="IPR050348">
    <property type="entry name" value="Protein-Tyr_Phosphatase"/>
</dbReference>
<feature type="domain" description="Tyrosine-protein phosphatase" evidence="4">
    <location>
        <begin position="380"/>
        <end position="619"/>
    </location>
</feature>
<comment type="caution">
    <text evidence="7">The sequence shown here is derived from an EMBL/GenBank/DDBJ whole genome shotgun (WGS) entry which is preliminary data.</text>
</comment>
<dbReference type="InterPro" id="IPR000242">
    <property type="entry name" value="PTP_cat"/>
</dbReference>
<feature type="compositionally biased region" description="Basic residues" evidence="3">
    <location>
        <begin position="999"/>
        <end position="1009"/>
    </location>
</feature>
<organism evidence="7 8">
    <name type="scientific">Coprinopsis cinerea (strain Okayama-7 / 130 / ATCC MYA-4618 / FGSC 9003)</name>
    <name type="common">Inky cap fungus</name>
    <name type="synonym">Hormographiella aspergillata</name>
    <dbReference type="NCBI Taxonomy" id="240176"/>
    <lineage>
        <taxon>Eukaryota</taxon>
        <taxon>Fungi</taxon>
        <taxon>Dikarya</taxon>
        <taxon>Basidiomycota</taxon>
        <taxon>Agaricomycotina</taxon>
        <taxon>Agaricomycetes</taxon>
        <taxon>Agaricomycetidae</taxon>
        <taxon>Agaricales</taxon>
        <taxon>Agaricineae</taxon>
        <taxon>Psathyrellaceae</taxon>
        <taxon>Coprinopsis</taxon>
    </lineage>
</organism>
<dbReference type="InterPro" id="IPR001763">
    <property type="entry name" value="Rhodanese-like_dom"/>
</dbReference>
<dbReference type="PROSITE" id="PS50206">
    <property type="entry name" value="RHODANESE_3"/>
    <property type="match status" value="1"/>
</dbReference>
<proteinExistence type="inferred from homology"/>
<feature type="region of interest" description="Disordered" evidence="3">
    <location>
        <begin position="293"/>
        <end position="319"/>
    </location>
</feature>
<dbReference type="PRINTS" id="PR00700">
    <property type="entry name" value="PRTYPHPHTASE"/>
</dbReference>
<feature type="compositionally biased region" description="Basic and acidic residues" evidence="3">
    <location>
        <begin position="819"/>
        <end position="828"/>
    </location>
</feature>